<dbReference type="InterPro" id="IPR014790">
    <property type="entry name" value="MutL_C"/>
</dbReference>
<dbReference type="EMBL" id="KN846970">
    <property type="protein sequence ID" value="KIW84595.1"/>
    <property type="molecule type" value="Genomic_DNA"/>
</dbReference>
<comment type="similarity">
    <text evidence="1">Belongs to the DNA mismatch repair MutL/HexB family.</text>
</comment>
<dbReference type="Pfam" id="PF08676">
    <property type="entry name" value="MutL_C"/>
    <property type="match status" value="1"/>
</dbReference>
<dbReference type="Proteomes" id="UP000053029">
    <property type="component" value="Unassembled WGS sequence"/>
</dbReference>
<accession>A0A0D2H157</accession>
<dbReference type="GO" id="GO:0016887">
    <property type="term" value="F:ATP hydrolysis activity"/>
    <property type="evidence" value="ECO:0007669"/>
    <property type="project" value="InterPro"/>
</dbReference>
<evidence type="ECO:0000256" key="1">
    <source>
        <dbReference type="ARBA" id="ARBA00006082"/>
    </source>
</evidence>
<reference evidence="4 5" key="1">
    <citation type="submission" date="2015-01" db="EMBL/GenBank/DDBJ databases">
        <title>The Genome Sequence of Fonsecaea pedrosoi CBS 271.37.</title>
        <authorList>
            <consortium name="The Broad Institute Genomics Platform"/>
            <person name="Cuomo C."/>
            <person name="de Hoog S."/>
            <person name="Gorbushina A."/>
            <person name="Stielow B."/>
            <person name="Teixiera M."/>
            <person name="Abouelleil A."/>
            <person name="Chapman S.B."/>
            <person name="Priest M."/>
            <person name="Young S.K."/>
            <person name="Wortman J."/>
            <person name="Nusbaum C."/>
            <person name="Birren B."/>
        </authorList>
    </citation>
    <scope>NUCLEOTIDE SEQUENCE [LARGE SCALE GENOMIC DNA]</scope>
    <source>
        <strain evidence="4 5">CBS 271.37</strain>
    </source>
</reference>
<dbReference type="SMART" id="SM00853">
    <property type="entry name" value="MutL_C"/>
    <property type="match status" value="1"/>
</dbReference>
<gene>
    <name evidence="4" type="ORF">Z517_03845</name>
</gene>
<dbReference type="SUPFAM" id="SSF55874">
    <property type="entry name" value="ATPase domain of HSP90 chaperone/DNA topoisomerase II/histidine kinase"/>
    <property type="match status" value="1"/>
</dbReference>
<dbReference type="InterPro" id="IPR042120">
    <property type="entry name" value="MutL_C_dimsub"/>
</dbReference>
<sequence>MAEGCPRISLLPADISTKVSSSSDITSSEHVIEGLFRNALDADASSVVIEVEFSKGYIWICDNGIGIQEVEFSEQGQLARLHCSSKLDYSPPTYGCYGRFLSNLSHLSLLSIASEHRSEVFANRLILYRGNAVCRQLRLDKQDVGMMRKGTAITVHDLFSDMPARAKHLSQLYASSTETEKAFNRVKEMLAGYLLAQSRAIEVRFSTKGARQHSVHFRSPDLREGQFSLESTVSILFQARLVNSVDITKWRSASARTKHFRIRAAISVERSPNKSAQYISIGKSPIQREGGIKCVFDGIDRLYQESTFGSQDFHHNAKGMAIEDQDSVDRSGETNKLPKPVDKWPMFYIQIEPRTRELSTNLALGQPMSDMLPVLDHLTRAIESLISNFLNMHGFSACAERNASKRVRRRHNRGIGPCQQLVGEPANKPSKLATEARYLSHWRRVKSARPSPEDFRYGLGLRNSDDHSCSSLEVTKEGRLSVDPSRKESDPEDATRETQSDFEGFDETFDGVPWISWRGGQATYVHPRTGAVIPPADGDAALSYRNRGSLTRIQGPELPGNNDSAKPLVNLRHYLPAGYRHQSDAPIACIISERGPGLSGKVIVARGQDNTVLDSRIVTKGSLSSASIVQQVDRKFILAILAVRDTGDPYFAGRKQRRLLVLIDQHAADERIKFEKLCEDLCKRISTNLAKPLVFEVDETEARLLEDHKGFFRRWSVIYHIAESTRSHTARHPPSHRSWTVEVTVLPTLIIERCRADPKLLADIMRSEIWLGRARRCSPLPRPPQSDEPCWWSNLADCPKGMIEMLKSRSCRTAVMFNDHLDKRQCHELVQRLSQCTLPFQCAHGRPTLTILAELGGDFCGFGMDADPSTVALGFGDAWRGWVK</sequence>
<dbReference type="GO" id="GO:0006298">
    <property type="term" value="P:mismatch repair"/>
    <property type="evidence" value="ECO:0007669"/>
    <property type="project" value="InterPro"/>
</dbReference>
<organism evidence="4 5">
    <name type="scientific">Fonsecaea pedrosoi CBS 271.37</name>
    <dbReference type="NCBI Taxonomy" id="1442368"/>
    <lineage>
        <taxon>Eukaryota</taxon>
        <taxon>Fungi</taxon>
        <taxon>Dikarya</taxon>
        <taxon>Ascomycota</taxon>
        <taxon>Pezizomycotina</taxon>
        <taxon>Eurotiomycetes</taxon>
        <taxon>Chaetothyriomycetidae</taxon>
        <taxon>Chaetothyriales</taxon>
        <taxon>Herpotrichiellaceae</taxon>
        <taxon>Fonsecaea</taxon>
    </lineage>
</organism>
<dbReference type="VEuPathDB" id="FungiDB:Z517_03845"/>
<evidence type="ECO:0000313" key="5">
    <source>
        <dbReference type="Proteomes" id="UP000053029"/>
    </source>
</evidence>
<evidence type="ECO:0000259" key="3">
    <source>
        <dbReference type="SMART" id="SM00853"/>
    </source>
</evidence>
<dbReference type="InterPro" id="IPR037198">
    <property type="entry name" value="MutL_C_sf"/>
</dbReference>
<dbReference type="GeneID" id="25303335"/>
<dbReference type="STRING" id="1442368.A0A0D2H157"/>
<dbReference type="OrthoDB" id="429932at2759"/>
<dbReference type="GO" id="GO:0140664">
    <property type="term" value="F:ATP-dependent DNA damage sensor activity"/>
    <property type="evidence" value="ECO:0007669"/>
    <property type="project" value="InterPro"/>
</dbReference>
<proteinExistence type="inferred from homology"/>
<dbReference type="SUPFAM" id="SSF118116">
    <property type="entry name" value="DNA mismatch repair protein MutL"/>
    <property type="match status" value="2"/>
</dbReference>
<dbReference type="Gene3D" id="3.30.1540.20">
    <property type="entry name" value="MutL, C-terminal domain, dimerisation subdomain"/>
    <property type="match status" value="1"/>
</dbReference>
<evidence type="ECO:0000313" key="4">
    <source>
        <dbReference type="EMBL" id="KIW84595.1"/>
    </source>
</evidence>
<dbReference type="PANTHER" id="PTHR10073:SF47">
    <property type="entry name" value="DNA MISMATCH REPAIR PROTEIN MLH3"/>
    <property type="match status" value="1"/>
</dbReference>
<dbReference type="Gene3D" id="3.30.1370.100">
    <property type="entry name" value="MutL, C-terminal domain, regulatory subdomain"/>
    <property type="match status" value="1"/>
</dbReference>
<dbReference type="HOGENOM" id="CLU_005415_0_0_1"/>
<feature type="compositionally biased region" description="Basic and acidic residues" evidence="2">
    <location>
        <begin position="468"/>
        <end position="499"/>
    </location>
</feature>
<name>A0A0D2H157_9EURO</name>
<feature type="region of interest" description="Disordered" evidence="2">
    <location>
        <begin position="468"/>
        <end position="502"/>
    </location>
</feature>
<evidence type="ECO:0000256" key="2">
    <source>
        <dbReference type="SAM" id="MobiDB-lite"/>
    </source>
</evidence>
<feature type="domain" description="MutL C-terminal dimerisation" evidence="3">
    <location>
        <begin position="628"/>
        <end position="821"/>
    </location>
</feature>
<dbReference type="InterPro" id="IPR036890">
    <property type="entry name" value="HATPase_C_sf"/>
</dbReference>
<dbReference type="InterPro" id="IPR038973">
    <property type="entry name" value="MutL/Mlh/Pms-like"/>
</dbReference>
<dbReference type="AlphaFoldDB" id="A0A0D2H157"/>
<dbReference type="GO" id="GO:0005524">
    <property type="term" value="F:ATP binding"/>
    <property type="evidence" value="ECO:0007669"/>
    <property type="project" value="InterPro"/>
</dbReference>
<dbReference type="RefSeq" id="XP_013288403.1">
    <property type="nucleotide sequence ID" value="XM_013432949.1"/>
</dbReference>
<protein>
    <recommendedName>
        <fullName evidence="3">MutL C-terminal dimerisation domain-containing protein</fullName>
    </recommendedName>
</protein>
<dbReference type="GO" id="GO:0032300">
    <property type="term" value="C:mismatch repair complex"/>
    <property type="evidence" value="ECO:0007669"/>
    <property type="project" value="InterPro"/>
</dbReference>
<keyword evidence="5" id="KW-1185">Reference proteome</keyword>
<dbReference type="Pfam" id="PF13589">
    <property type="entry name" value="HATPase_c_3"/>
    <property type="match status" value="1"/>
</dbReference>
<dbReference type="PANTHER" id="PTHR10073">
    <property type="entry name" value="DNA MISMATCH REPAIR PROTEIN MLH, PMS, MUTL"/>
    <property type="match status" value="1"/>
</dbReference>
<dbReference type="Gene3D" id="3.30.565.10">
    <property type="entry name" value="Histidine kinase-like ATPase, C-terminal domain"/>
    <property type="match status" value="1"/>
</dbReference>
<dbReference type="InterPro" id="IPR042121">
    <property type="entry name" value="MutL_C_regsub"/>
</dbReference>